<proteinExistence type="predicted"/>
<gene>
    <name evidence="1" type="primary">ORF173658</name>
    <name evidence="2" type="synonym">ORF173660</name>
</gene>
<dbReference type="EMBL" id="HACG01043061">
    <property type="protein sequence ID" value="CEK89926.1"/>
    <property type="molecule type" value="Transcribed_RNA"/>
</dbReference>
<protein>
    <submittedName>
        <fullName evidence="1">Uncharacterized protein</fullName>
    </submittedName>
</protein>
<evidence type="ECO:0000313" key="1">
    <source>
        <dbReference type="EMBL" id="CEK89925.1"/>
    </source>
</evidence>
<sequence length="50" mass="5534">MKCVGYSTDSGINQGPDTENTGVRTFDLSSWHCSYQLHLGRSKVFGAPRE</sequence>
<name>A0A0B7BCS5_9EUPU</name>
<dbReference type="EMBL" id="HACG01043060">
    <property type="protein sequence ID" value="CEK89925.1"/>
    <property type="molecule type" value="Transcribed_RNA"/>
</dbReference>
<evidence type="ECO:0000313" key="2">
    <source>
        <dbReference type="EMBL" id="CEK89926.1"/>
    </source>
</evidence>
<accession>A0A0B7BCS5</accession>
<dbReference type="AlphaFoldDB" id="A0A0B7BCS5"/>
<reference evidence="1" key="1">
    <citation type="submission" date="2014-12" db="EMBL/GenBank/DDBJ databases">
        <title>Insight into the proteome of Arion vulgaris.</title>
        <authorList>
            <person name="Aradska J."/>
            <person name="Bulat T."/>
            <person name="Smidak R."/>
            <person name="Sarate P."/>
            <person name="Gangsoo J."/>
            <person name="Sialana F."/>
            <person name="Bilban M."/>
            <person name="Lubec G."/>
        </authorList>
    </citation>
    <scope>NUCLEOTIDE SEQUENCE</scope>
    <source>
        <tissue evidence="1">Skin</tissue>
    </source>
</reference>
<organism evidence="1">
    <name type="scientific">Arion vulgaris</name>
    <dbReference type="NCBI Taxonomy" id="1028688"/>
    <lineage>
        <taxon>Eukaryota</taxon>
        <taxon>Metazoa</taxon>
        <taxon>Spiralia</taxon>
        <taxon>Lophotrochozoa</taxon>
        <taxon>Mollusca</taxon>
        <taxon>Gastropoda</taxon>
        <taxon>Heterobranchia</taxon>
        <taxon>Euthyneura</taxon>
        <taxon>Panpulmonata</taxon>
        <taxon>Eupulmonata</taxon>
        <taxon>Stylommatophora</taxon>
        <taxon>Helicina</taxon>
        <taxon>Arionoidea</taxon>
        <taxon>Arionidae</taxon>
        <taxon>Arion</taxon>
    </lineage>
</organism>